<reference evidence="6" key="3">
    <citation type="submission" date="2025-04" db="UniProtKB">
        <authorList>
            <consortium name="RefSeq"/>
        </authorList>
    </citation>
    <scope>IDENTIFICATION</scope>
    <source>
        <strain evidence="6">CBS 304.34</strain>
    </source>
</reference>
<proteinExistence type="predicted"/>
<dbReference type="PANTHER" id="PTHR10622">
    <property type="entry name" value="HET DOMAIN-CONTAINING PROTEIN"/>
    <property type="match status" value="1"/>
</dbReference>
<evidence type="ECO:0000256" key="1">
    <source>
        <dbReference type="SAM" id="MobiDB-lite"/>
    </source>
</evidence>
<feature type="compositionally biased region" description="Low complexity" evidence="1">
    <location>
        <begin position="566"/>
        <end position="593"/>
    </location>
</feature>
<keyword evidence="5" id="KW-1185">Reference proteome</keyword>
<evidence type="ECO:0000313" key="6">
    <source>
        <dbReference type="RefSeq" id="XP_033571337.1"/>
    </source>
</evidence>
<keyword evidence="2" id="KW-1133">Transmembrane helix</keyword>
<feature type="region of interest" description="Disordered" evidence="1">
    <location>
        <begin position="540"/>
        <end position="593"/>
    </location>
</feature>
<feature type="domain" description="Heterokaryon incompatibility" evidence="3">
    <location>
        <begin position="28"/>
        <end position="120"/>
    </location>
</feature>
<dbReference type="GeneID" id="54463271"/>
<dbReference type="RefSeq" id="XP_033571337.1">
    <property type="nucleotide sequence ID" value="XM_033722378.1"/>
</dbReference>
<reference evidence="4 6" key="1">
    <citation type="journal article" date="2020" name="Stud. Mycol.">
        <title>101 Dothideomycetes genomes: a test case for predicting lifestyles and emergence of pathogens.</title>
        <authorList>
            <person name="Haridas S."/>
            <person name="Albert R."/>
            <person name="Binder M."/>
            <person name="Bloem J."/>
            <person name="Labutti K."/>
            <person name="Salamov A."/>
            <person name="Andreopoulos B."/>
            <person name="Baker S."/>
            <person name="Barry K."/>
            <person name="Bills G."/>
            <person name="Bluhm B."/>
            <person name="Cannon C."/>
            <person name="Castanera R."/>
            <person name="Culley D."/>
            <person name="Daum C."/>
            <person name="Ezra D."/>
            <person name="Gonzalez J."/>
            <person name="Henrissat B."/>
            <person name="Kuo A."/>
            <person name="Liang C."/>
            <person name="Lipzen A."/>
            <person name="Lutzoni F."/>
            <person name="Magnuson J."/>
            <person name="Mondo S."/>
            <person name="Nolan M."/>
            <person name="Ohm R."/>
            <person name="Pangilinan J."/>
            <person name="Park H.-J."/>
            <person name="Ramirez L."/>
            <person name="Alfaro M."/>
            <person name="Sun H."/>
            <person name="Tritt A."/>
            <person name="Yoshinaga Y."/>
            <person name="Zwiers L.-H."/>
            <person name="Turgeon B."/>
            <person name="Goodwin S."/>
            <person name="Spatafora J."/>
            <person name="Crous P."/>
            <person name="Grigoriev I."/>
        </authorList>
    </citation>
    <scope>NUCLEOTIDE SEQUENCE</scope>
    <source>
        <strain evidence="4 6">CBS 304.34</strain>
    </source>
</reference>
<dbReference type="EMBL" id="MU003713">
    <property type="protein sequence ID" value="KAF2804373.1"/>
    <property type="molecule type" value="Genomic_DNA"/>
</dbReference>
<feature type="transmembrane region" description="Helical" evidence="2">
    <location>
        <begin position="810"/>
        <end position="830"/>
    </location>
</feature>
<feature type="compositionally biased region" description="Polar residues" evidence="1">
    <location>
        <begin position="540"/>
        <end position="565"/>
    </location>
</feature>
<evidence type="ECO:0000313" key="5">
    <source>
        <dbReference type="Proteomes" id="UP000504636"/>
    </source>
</evidence>
<sequence length="839" mass="95593">MALIRLLQRKPDGEIVFREPTSGDVPAYAILTHTWGKEEVNFEDMEANADMSKTVSKAGWRKIQFCANQAAADGLRYFWIDTCCIDKKNAVELGAAINSMFRWYQNAARCYAYLSDGERTLEQAFRTSPWFTRGWTLQELIAPRLVDCFSSEGERLGSRLLLKPEIHKITGIAKNALRAASKHDKDPRLAVDDDEEQIEDDFGSILSNTADIQSNVSVDTSLPTREGKLHLAQMLATHPDLAPLCRKALARMDRDRFINTARKLLKPYYRNLLEEVSTERQRASVQLLKSRRGRHQIAAGMAKLLDVDVDNENSEKRDEVLEQVQRRAEYLNTRISQVPHVVPNEPFSGTGRLSDVVSHGLEDEVNFDDGLLDEDQYCPSTGSDVPDFSNLAEMEGFFRESKPFGLLLSEFRKLLLPQQLRHVINTIPRTQIWLSPQQDRTLLNRAKAHIEDYTQLEWDWWPLKPRMRDLSSDETRVIWKCVCGQHLWLEISNEDAELIRDILPIMDNNPPWSHRCRPKVDRPTWGSRVPGFIYTAAPTSSASQRYTPSSNAGLSSSSTPATGAISSTSNAGRSSTSSPNMSQQLGGTTSSQQPIATSITSNATNQLWVLFGVQGPRRPLEMDHILVDGATNDDTFYRSLRKTYQFHRGKLRLWFSFWRFRYCEVVKFKRLAPRWVIRDRKDLPSGVDYEYDPRPPRATNPPISRHEFAMHLNACDQPCPWSWSYFHECMPQLNTLTSITSIPKKRKQFNTTTTSSTFTPPADAFAWGLEARHSISALYVVIYHVLIVAGPFAFWAWWMTRHPGDMQNASIPTTIVLGLLSLFWCTNGILTQGRETKEL</sequence>
<organism evidence="4">
    <name type="scientific">Mytilinidion resinicola</name>
    <dbReference type="NCBI Taxonomy" id="574789"/>
    <lineage>
        <taxon>Eukaryota</taxon>
        <taxon>Fungi</taxon>
        <taxon>Dikarya</taxon>
        <taxon>Ascomycota</taxon>
        <taxon>Pezizomycotina</taxon>
        <taxon>Dothideomycetes</taxon>
        <taxon>Pleosporomycetidae</taxon>
        <taxon>Mytilinidiales</taxon>
        <taxon>Mytilinidiaceae</taxon>
        <taxon>Mytilinidion</taxon>
    </lineage>
</organism>
<evidence type="ECO:0000259" key="3">
    <source>
        <dbReference type="Pfam" id="PF06985"/>
    </source>
</evidence>
<keyword evidence="2" id="KW-0472">Membrane</keyword>
<protein>
    <submittedName>
        <fullName evidence="4 6">HET-domain-containing protein</fullName>
    </submittedName>
</protein>
<dbReference type="Proteomes" id="UP000504636">
    <property type="component" value="Unplaced"/>
</dbReference>
<reference evidence="6" key="2">
    <citation type="submission" date="2020-04" db="EMBL/GenBank/DDBJ databases">
        <authorList>
            <consortium name="NCBI Genome Project"/>
        </authorList>
    </citation>
    <scope>NUCLEOTIDE SEQUENCE</scope>
    <source>
        <strain evidence="6">CBS 304.34</strain>
    </source>
</reference>
<feature type="transmembrane region" description="Helical" evidence="2">
    <location>
        <begin position="777"/>
        <end position="798"/>
    </location>
</feature>
<dbReference type="AlphaFoldDB" id="A0A6A6Y766"/>
<gene>
    <name evidence="4 6" type="ORF">BDZ99DRAFT_481203</name>
</gene>
<dbReference type="InterPro" id="IPR010730">
    <property type="entry name" value="HET"/>
</dbReference>
<evidence type="ECO:0000256" key="2">
    <source>
        <dbReference type="SAM" id="Phobius"/>
    </source>
</evidence>
<dbReference type="PANTHER" id="PTHR10622:SF13">
    <property type="entry name" value="NACHT DOMAIN-CONTAINING PROTEIN"/>
    <property type="match status" value="1"/>
</dbReference>
<keyword evidence="2" id="KW-0812">Transmembrane</keyword>
<dbReference type="Pfam" id="PF06985">
    <property type="entry name" value="HET"/>
    <property type="match status" value="1"/>
</dbReference>
<name>A0A6A6Y766_9PEZI</name>
<dbReference type="OrthoDB" id="3796518at2759"/>
<evidence type="ECO:0000313" key="4">
    <source>
        <dbReference type="EMBL" id="KAF2804373.1"/>
    </source>
</evidence>
<accession>A0A6A6Y766</accession>